<gene>
    <name evidence="1" type="ORF">SAMN02745729_10173</name>
</gene>
<organism evidence="1 2">
    <name type="scientific">Marinobacterium iners DSM 11526</name>
    <dbReference type="NCBI Taxonomy" id="1122198"/>
    <lineage>
        <taxon>Bacteria</taxon>
        <taxon>Pseudomonadati</taxon>
        <taxon>Pseudomonadota</taxon>
        <taxon>Gammaproteobacteria</taxon>
        <taxon>Oceanospirillales</taxon>
        <taxon>Oceanospirillaceae</taxon>
        <taxon>Marinobacterium</taxon>
    </lineage>
</organism>
<keyword evidence="2" id="KW-1185">Reference proteome</keyword>
<dbReference type="RefSeq" id="WP_175527526.1">
    <property type="nucleotide sequence ID" value="NZ_FNRJ01000001.1"/>
</dbReference>
<dbReference type="AlphaFoldDB" id="A0A1H3XAI2"/>
<name>A0A1H3XAI2_9GAMM</name>
<reference evidence="2" key="1">
    <citation type="submission" date="2016-10" db="EMBL/GenBank/DDBJ databases">
        <authorList>
            <person name="Varghese N."/>
            <person name="Submissions S."/>
        </authorList>
    </citation>
    <scope>NUCLEOTIDE SEQUENCE [LARGE SCALE GENOMIC DNA]</scope>
    <source>
        <strain evidence="2">DSM 11526</strain>
    </source>
</reference>
<dbReference type="Proteomes" id="UP000242469">
    <property type="component" value="Unassembled WGS sequence"/>
</dbReference>
<evidence type="ECO:0000313" key="2">
    <source>
        <dbReference type="Proteomes" id="UP000242469"/>
    </source>
</evidence>
<protein>
    <submittedName>
        <fullName evidence="1">Uncharacterized protein</fullName>
    </submittedName>
</protein>
<evidence type="ECO:0000313" key="1">
    <source>
        <dbReference type="EMBL" id="SDZ95632.1"/>
    </source>
</evidence>
<accession>A0A1H3XAI2</accession>
<dbReference type="EMBL" id="FNRJ01000001">
    <property type="protein sequence ID" value="SDZ95632.1"/>
    <property type="molecule type" value="Genomic_DNA"/>
</dbReference>
<dbReference type="STRING" id="1122198.SAMN02745729_10173"/>
<sequence length="52" mass="5894">MSQSNTIPVSHRTTVGELKQLLGENRSITAIRKRGAMTRLIVRDKAPVIRRH</sequence>
<proteinExistence type="predicted"/>